<feature type="region of interest" description="Disordered" evidence="1">
    <location>
        <begin position="75"/>
        <end position="112"/>
    </location>
</feature>
<organism evidence="2 3">
    <name type="scientific">Pyronema omphalodes (strain CBS 100304)</name>
    <name type="common">Pyronema confluens</name>
    <dbReference type="NCBI Taxonomy" id="1076935"/>
    <lineage>
        <taxon>Eukaryota</taxon>
        <taxon>Fungi</taxon>
        <taxon>Dikarya</taxon>
        <taxon>Ascomycota</taxon>
        <taxon>Pezizomycotina</taxon>
        <taxon>Pezizomycetes</taxon>
        <taxon>Pezizales</taxon>
        <taxon>Pyronemataceae</taxon>
        <taxon>Pyronema</taxon>
    </lineage>
</organism>
<evidence type="ECO:0000313" key="2">
    <source>
        <dbReference type="EMBL" id="CCX15923.1"/>
    </source>
</evidence>
<evidence type="ECO:0000256" key="1">
    <source>
        <dbReference type="SAM" id="MobiDB-lite"/>
    </source>
</evidence>
<dbReference type="Proteomes" id="UP000018144">
    <property type="component" value="Unassembled WGS sequence"/>
</dbReference>
<evidence type="ECO:0000313" key="3">
    <source>
        <dbReference type="Proteomes" id="UP000018144"/>
    </source>
</evidence>
<accession>U4L9S3</accession>
<feature type="compositionally biased region" description="Acidic residues" evidence="1">
    <location>
        <begin position="250"/>
        <end position="259"/>
    </location>
</feature>
<feature type="region of interest" description="Disordered" evidence="1">
    <location>
        <begin position="1"/>
        <end position="24"/>
    </location>
</feature>
<keyword evidence="3" id="KW-1185">Reference proteome</keyword>
<dbReference type="EMBL" id="HF936265">
    <property type="protein sequence ID" value="CCX15923.1"/>
    <property type="molecule type" value="Genomic_DNA"/>
</dbReference>
<reference evidence="2 3" key="1">
    <citation type="journal article" date="2013" name="PLoS Genet.">
        <title>The genome and development-dependent transcriptomes of Pyronema confluens: a window into fungal evolution.</title>
        <authorList>
            <person name="Traeger S."/>
            <person name="Altegoer F."/>
            <person name="Freitag M."/>
            <person name="Gabaldon T."/>
            <person name="Kempken F."/>
            <person name="Kumar A."/>
            <person name="Marcet-Houben M."/>
            <person name="Poggeler S."/>
            <person name="Stajich J.E."/>
            <person name="Nowrousian M."/>
        </authorList>
    </citation>
    <scope>NUCLEOTIDE SEQUENCE [LARGE SCALE GENOMIC DNA]</scope>
    <source>
        <strain evidence="3">CBS 100304</strain>
        <tissue evidence="2">Vegetative mycelium</tissue>
    </source>
</reference>
<sequence>MTSNVATGMDLDDPDTEMTDANPSTATYSYITLLPLPERSSYSSRSSQEASLALIDAPDVGNILSLVNLPALAPKASAAAPSPPATKSSTERSLSEGSKMPDEVGAAKPKAKAVSIQDIMNPIASAAPSKSLAMSIKSPAGSAAAPTVPPSFGERSLSGGSRLPGNVNVVIGSRSSVPSIQVVDWDKWQKAREAEEEAKRKVEEEAKRKDEEEEKRKAKEEARRKVEEEAKRKAREEAKRESEKESEKMEESEEEENIDGSEISSFIPEDFEVPSFKPQNQRDGFSGPPGPWAREKRLREILKPAKRNWANREYKVDEMVRVTIAKRYRWT</sequence>
<gene>
    <name evidence="2" type="ORF">PCON_02382</name>
</gene>
<name>U4L9S3_PYROM</name>
<dbReference type="AlphaFoldDB" id="U4L9S3"/>
<protein>
    <submittedName>
        <fullName evidence="2">Uncharacterized protein</fullName>
    </submittedName>
</protein>
<feature type="compositionally biased region" description="Low complexity" evidence="1">
    <location>
        <begin position="75"/>
        <end position="88"/>
    </location>
</feature>
<proteinExistence type="predicted"/>
<feature type="region of interest" description="Disordered" evidence="1">
    <location>
        <begin position="128"/>
        <end position="293"/>
    </location>
</feature>
<feature type="compositionally biased region" description="Basic and acidic residues" evidence="1">
    <location>
        <begin position="184"/>
        <end position="249"/>
    </location>
</feature>
<feature type="compositionally biased region" description="Basic and acidic residues" evidence="1">
    <location>
        <begin position="89"/>
        <end position="102"/>
    </location>
</feature>